<feature type="transmembrane region" description="Helical" evidence="6">
    <location>
        <begin position="715"/>
        <end position="735"/>
    </location>
</feature>
<feature type="transmembrane region" description="Helical" evidence="6">
    <location>
        <begin position="422"/>
        <end position="449"/>
    </location>
</feature>
<feature type="domain" description="ABC3 transporter permease C-terminal" evidence="7">
    <location>
        <begin position="265"/>
        <end position="384"/>
    </location>
</feature>
<proteinExistence type="predicted"/>
<dbReference type="PANTHER" id="PTHR30287">
    <property type="entry name" value="MEMBRANE COMPONENT OF PREDICTED ABC SUPERFAMILY METABOLITE UPTAKE TRANSPORTER"/>
    <property type="match status" value="1"/>
</dbReference>
<dbReference type="Proteomes" id="UP001523550">
    <property type="component" value="Unassembled WGS sequence"/>
</dbReference>
<comment type="subcellular location">
    <subcellularLocation>
        <location evidence="1">Cell membrane</location>
        <topology evidence="1">Multi-pass membrane protein</topology>
    </subcellularLocation>
</comment>
<organism evidence="9 10">
    <name type="scientific">Natronospira proteinivora</name>
    <dbReference type="NCBI Taxonomy" id="1807133"/>
    <lineage>
        <taxon>Bacteria</taxon>
        <taxon>Pseudomonadati</taxon>
        <taxon>Pseudomonadota</taxon>
        <taxon>Gammaproteobacteria</taxon>
        <taxon>Natronospirales</taxon>
        <taxon>Natronospiraceae</taxon>
        <taxon>Natronospira</taxon>
    </lineage>
</organism>
<evidence type="ECO:0000256" key="4">
    <source>
        <dbReference type="ARBA" id="ARBA00022989"/>
    </source>
</evidence>
<feature type="transmembrane region" description="Helical" evidence="6">
    <location>
        <begin position="756"/>
        <end position="787"/>
    </location>
</feature>
<reference evidence="9 10" key="1">
    <citation type="submission" date="2022-03" db="EMBL/GenBank/DDBJ databases">
        <title>Genomic Encyclopedia of Type Strains, Phase III (KMG-III): the genomes of soil and plant-associated and newly described type strains.</title>
        <authorList>
            <person name="Whitman W."/>
        </authorList>
    </citation>
    <scope>NUCLEOTIDE SEQUENCE [LARGE SCALE GENOMIC DNA]</scope>
    <source>
        <strain evidence="9 10">BSker1</strain>
    </source>
</reference>
<keyword evidence="10" id="KW-1185">Reference proteome</keyword>
<feature type="transmembrane region" description="Helical" evidence="6">
    <location>
        <begin position="262"/>
        <end position="286"/>
    </location>
</feature>
<evidence type="ECO:0000259" key="7">
    <source>
        <dbReference type="Pfam" id="PF02687"/>
    </source>
</evidence>
<feature type="transmembrane region" description="Helical" evidence="6">
    <location>
        <begin position="354"/>
        <end position="377"/>
    </location>
</feature>
<comment type="caution">
    <text evidence="9">The sequence shown here is derived from an EMBL/GenBank/DDBJ whole genome shotgun (WGS) entry which is preliminary data.</text>
</comment>
<feature type="transmembrane region" description="Helical" evidence="6">
    <location>
        <begin position="26"/>
        <end position="46"/>
    </location>
</feature>
<dbReference type="InterPro" id="IPR038766">
    <property type="entry name" value="Membrane_comp_ABC_pdt"/>
</dbReference>
<evidence type="ECO:0000313" key="9">
    <source>
        <dbReference type="EMBL" id="MCP1727988.1"/>
    </source>
</evidence>
<sequence length="836" mass="90144">MSGRREGSAALLGLRLLRREWRGGELAVLLLALVIAVTAITAVGFFTDRVGAAMERRAAEALAADVVLSDRDVLPEQFEAAAIERGLSTARTITLPTVVASDAATQLVDLRAVEPAYPLRGRIQVSDAPFEPARDTNEFVAPGEAWVDARAMARLDLSLGDEIEIGETTFPVTRVVASLPDQGIGFADVAPAVLIHIDALSATELLRPGSRMTHRLLVAGDRGPVGDWRDWAEGQLSEGQQLRDVGSSQQQIGAAIQRAEQFLGLAALVSVLVAAVAVALSAREWARRRLDAVAIMKTLGTGQSRIMTLYISQLIGIGLLGAVLGIAVGWLAQWGLVHILGTLFGESLPAAQPWAPVATGLGTALILLAGFALPPLLRLRRTPPARVLRRELGPPQPSSVLVYGLAIAAIASLVIGQARDPLLAVTVLLGGATTLAMLLGGGWILVTLLRRLGGRMGSAWRQGLGNLARYPGRSLAMMTAFGLGLMVLTLLTIVRADLLDGWRATVPEDAPNHFLINIQPGERDGIREELQALGVDEVRFNALVRGRLVAINEMDVDEYDLPGQRGERFVQRDANLSWAAELEEDNRVVQGDWWDESQHGEPLISLEADIAEALGVELGDRLSYRIGGREQTFTIHNLRSVRWDSFNTNFFLLTPPDVLSESAATFISAVHIPSEARTELVDLVRAYPSVTIIDVESILNQVRSIIDRASLAVEYVFLFTLLAGLTVLFAAVQASRDQRRFESALLRALGGRKRHVYAMVATEFGAAGALAGLLAGLGATVAGWLLAWQVFEIDYQPPLWLIPGVMLIGALLLAIAGWFASRRVVTRSPLIVLREE</sequence>
<protein>
    <submittedName>
        <fullName evidence="9">ABC transport system permease protein</fullName>
    </submittedName>
</protein>
<evidence type="ECO:0000256" key="5">
    <source>
        <dbReference type="ARBA" id="ARBA00023136"/>
    </source>
</evidence>
<feature type="domain" description="ABC3 transporter permease C-terminal" evidence="7">
    <location>
        <begin position="717"/>
        <end position="829"/>
    </location>
</feature>
<keyword evidence="5 6" id="KW-0472">Membrane</keyword>
<evidence type="ECO:0000256" key="3">
    <source>
        <dbReference type="ARBA" id="ARBA00022692"/>
    </source>
</evidence>
<keyword evidence="4 6" id="KW-1133">Transmembrane helix</keyword>
<keyword evidence="2" id="KW-1003">Cell membrane</keyword>
<feature type="domain" description="MacB-like periplasmic core" evidence="8">
    <location>
        <begin position="28"/>
        <end position="204"/>
    </location>
</feature>
<dbReference type="RefSeq" id="WP_253449209.1">
    <property type="nucleotide sequence ID" value="NZ_JALJYF010000002.1"/>
</dbReference>
<dbReference type="InterPro" id="IPR003838">
    <property type="entry name" value="ABC3_permease_C"/>
</dbReference>
<feature type="transmembrane region" description="Helical" evidence="6">
    <location>
        <begin position="398"/>
        <end position="416"/>
    </location>
</feature>
<evidence type="ECO:0000256" key="2">
    <source>
        <dbReference type="ARBA" id="ARBA00022475"/>
    </source>
</evidence>
<feature type="transmembrane region" description="Helical" evidence="6">
    <location>
        <begin position="470"/>
        <end position="494"/>
    </location>
</feature>
<dbReference type="InterPro" id="IPR025857">
    <property type="entry name" value="MacB_PCD"/>
</dbReference>
<dbReference type="Pfam" id="PF12704">
    <property type="entry name" value="MacB_PCD"/>
    <property type="match status" value="1"/>
</dbReference>
<accession>A0ABT1GCI6</accession>
<feature type="transmembrane region" description="Helical" evidence="6">
    <location>
        <begin position="799"/>
        <end position="820"/>
    </location>
</feature>
<evidence type="ECO:0000259" key="8">
    <source>
        <dbReference type="Pfam" id="PF12704"/>
    </source>
</evidence>
<dbReference type="PANTHER" id="PTHR30287:SF1">
    <property type="entry name" value="INNER MEMBRANE PROTEIN"/>
    <property type="match status" value="1"/>
</dbReference>
<dbReference type="EMBL" id="JALJYF010000002">
    <property type="protein sequence ID" value="MCP1727988.1"/>
    <property type="molecule type" value="Genomic_DNA"/>
</dbReference>
<evidence type="ECO:0000256" key="6">
    <source>
        <dbReference type="SAM" id="Phobius"/>
    </source>
</evidence>
<dbReference type="Pfam" id="PF02687">
    <property type="entry name" value="FtsX"/>
    <property type="match status" value="2"/>
</dbReference>
<gene>
    <name evidence="9" type="ORF">J2T60_001988</name>
</gene>
<feature type="transmembrane region" description="Helical" evidence="6">
    <location>
        <begin position="307"/>
        <end position="334"/>
    </location>
</feature>
<evidence type="ECO:0000313" key="10">
    <source>
        <dbReference type="Proteomes" id="UP001523550"/>
    </source>
</evidence>
<evidence type="ECO:0000256" key="1">
    <source>
        <dbReference type="ARBA" id="ARBA00004651"/>
    </source>
</evidence>
<name>A0ABT1GCI6_9GAMM</name>
<keyword evidence="3 6" id="KW-0812">Transmembrane</keyword>